<proteinExistence type="predicted"/>
<protein>
    <submittedName>
        <fullName evidence="1">Uncharacterized protein</fullName>
    </submittedName>
</protein>
<name>A0A6A5XP20_9PLEO</name>
<evidence type="ECO:0000313" key="2">
    <source>
        <dbReference type="Proteomes" id="UP000799778"/>
    </source>
</evidence>
<keyword evidence="2" id="KW-1185">Reference proteome</keyword>
<dbReference type="RefSeq" id="XP_033382809.1">
    <property type="nucleotide sequence ID" value="XM_033521986.1"/>
</dbReference>
<dbReference type="Proteomes" id="UP000799778">
    <property type="component" value="Unassembled WGS sequence"/>
</dbReference>
<organism evidence="1 2">
    <name type="scientific">Aaosphaeria arxii CBS 175.79</name>
    <dbReference type="NCBI Taxonomy" id="1450172"/>
    <lineage>
        <taxon>Eukaryota</taxon>
        <taxon>Fungi</taxon>
        <taxon>Dikarya</taxon>
        <taxon>Ascomycota</taxon>
        <taxon>Pezizomycotina</taxon>
        <taxon>Dothideomycetes</taxon>
        <taxon>Pleosporomycetidae</taxon>
        <taxon>Pleosporales</taxon>
        <taxon>Pleosporales incertae sedis</taxon>
        <taxon>Aaosphaeria</taxon>
    </lineage>
</organism>
<sequence>MPPQNEVFAQQGQIDWVNFAVSVPQYSIEFLARIQGAGAQPGTYAAVAQLATKFKLSKKGIERLEETISRLGVRSSFSDVLYFGFGHRSLFRIMSETIGGLKMIALCACLDEVHSPIATARILSALWKEYHISEDFEPSQQQFMDLVKVCSGSLSTSPFPEIVQKVLGPTSRGHVRCSEPEDLARALCALFEITTGTRKSIVITGSQGCSFIAAIAYWLFDLDIHVEGSEGETLFNSFAGGSVVESHSAQVYVKYGHNSPRTSTSLVLVESTYEVGEIRDLILSESPSNSRLRRRIPWEECLRFTWGGRL</sequence>
<dbReference type="AlphaFoldDB" id="A0A6A5XP20"/>
<accession>A0A6A5XP20</accession>
<dbReference type="GeneID" id="54279383"/>
<evidence type="ECO:0000313" key="1">
    <source>
        <dbReference type="EMBL" id="KAF2014470.1"/>
    </source>
</evidence>
<dbReference type="EMBL" id="ML978070">
    <property type="protein sequence ID" value="KAF2014470.1"/>
    <property type="molecule type" value="Genomic_DNA"/>
</dbReference>
<gene>
    <name evidence="1" type="ORF">BU24DRAFT_214826</name>
</gene>
<reference evidence="1" key="1">
    <citation type="journal article" date="2020" name="Stud. Mycol.">
        <title>101 Dothideomycetes genomes: a test case for predicting lifestyles and emergence of pathogens.</title>
        <authorList>
            <person name="Haridas S."/>
            <person name="Albert R."/>
            <person name="Binder M."/>
            <person name="Bloem J."/>
            <person name="Labutti K."/>
            <person name="Salamov A."/>
            <person name="Andreopoulos B."/>
            <person name="Baker S."/>
            <person name="Barry K."/>
            <person name="Bills G."/>
            <person name="Bluhm B."/>
            <person name="Cannon C."/>
            <person name="Castanera R."/>
            <person name="Culley D."/>
            <person name="Daum C."/>
            <person name="Ezra D."/>
            <person name="Gonzalez J."/>
            <person name="Henrissat B."/>
            <person name="Kuo A."/>
            <person name="Liang C."/>
            <person name="Lipzen A."/>
            <person name="Lutzoni F."/>
            <person name="Magnuson J."/>
            <person name="Mondo S."/>
            <person name="Nolan M."/>
            <person name="Ohm R."/>
            <person name="Pangilinan J."/>
            <person name="Park H.-J."/>
            <person name="Ramirez L."/>
            <person name="Alfaro M."/>
            <person name="Sun H."/>
            <person name="Tritt A."/>
            <person name="Yoshinaga Y."/>
            <person name="Zwiers L.-H."/>
            <person name="Turgeon B."/>
            <person name="Goodwin S."/>
            <person name="Spatafora J."/>
            <person name="Crous P."/>
            <person name="Grigoriev I."/>
        </authorList>
    </citation>
    <scope>NUCLEOTIDE SEQUENCE</scope>
    <source>
        <strain evidence="1">CBS 175.79</strain>
    </source>
</reference>
<dbReference type="OrthoDB" id="3344043at2759"/>